<dbReference type="Gene3D" id="1.10.10.10">
    <property type="entry name" value="Winged helix-like DNA-binding domain superfamily/Winged helix DNA-binding domain"/>
    <property type="match status" value="1"/>
</dbReference>
<evidence type="ECO:0000313" key="3">
    <source>
        <dbReference type="Proteomes" id="UP001566476"/>
    </source>
</evidence>
<evidence type="ECO:0000313" key="2">
    <source>
        <dbReference type="EMBL" id="MEZ0490785.1"/>
    </source>
</evidence>
<dbReference type="InterPro" id="IPR009061">
    <property type="entry name" value="DNA-bd_dom_put_sf"/>
</dbReference>
<gene>
    <name evidence="2" type="ORF">AB2L28_00855</name>
</gene>
<dbReference type="EMBL" id="JBGGTQ010000001">
    <property type="protein sequence ID" value="MEZ0490785.1"/>
    <property type="molecule type" value="Genomic_DNA"/>
</dbReference>
<comment type="caution">
    <text evidence="2">The sequence shown here is derived from an EMBL/GenBank/DDBJ whole genome shotgun (WGS) entry which is preliminary data.</text>
</comment>
<feature type="domain" description="Helix-turn-helix" evidence="1">
    <location>
        <begin position="14"/>
        <end position="64"/>
    </location>
</feature>
<organism evidence="2 3">
    <name type="scientific">Kineococcus mangrovi</name>
    <dbReference type="NCBI Taxonomy" id="1660183"/>
    <lineage>
        <taxon>Bacteria</taxon>
        <taxon>Bacillati</taxon>
        <taxon>Actinomycetota</taxon>
        <taxon>Actinomycetes</taxon>
        <taxon>Kineosporiales</taxon>
        <taxon>Kineosporiaceae</taxon>
        <taxon>Kineococcus</taxon>
    </lineage>
</organism>
<dbReference type="RefSeq" id="WP_370716830.1">
    <property type="nucleotide sequence ID" value="NZ_JBGGTQ010000001.1"/>
</dbReference>
<dbReference type="InterPro" id="IPR036388">
    <property type="entry name" value="WH-like_DNA-bd_sf"/>
</dbReference>
<name>A0ABV4HX05_9ACTN</name>
<dbReference type="Proteomes" id="UP001566476">
    <property type="component" value="Unassembled WGS sequence"/>
</dbReference>
<reference evidence="2 3" key="1">
    <citation type="submission" date="2024-07" db="EMBL/GenBank/DDBJ databases">
        <authorList>
            <person name="Thanompreechachai J."/>
            <person name="Duangmal K."/>
        </authorList>
    </citation>
    <scope>NUCLEOTIDE SEQUENCE [LARGE SCALE GENOMIC DNA]</scope>
    <source>
        <strain evidence="2 3">TBRC 1896</strain>
    </source>
</reference>
<evidence type="ECO:0000259" key="1">
    <source>
        <dbReference type="Pfam" id="PF12728"/>
    </source>
</evidence>
<protein>
    <submittedName>
        <fullName evidence="2">Helix-turn-helix transcriptional regulator</fullName>
    </submittedName>
</protein>
<dbReference type="Pfam" id="PF12728">
    <property type="entry name" value="HTH_17"/>
    <property type="match status" value="1"/>
</dbReference>
<sequence length="73" mass="7893">MPAPELPPPTLHTLLTTADVARIARTGESTVRYWRHLGTGPRGFKVGRRVLYRPADVEAWLQAQEAADAGGAA</sequence>
<accession>A0ABV4HX05</accession>
<proteinExistence type="predicted"/>
<dbReference type="InterPro" id="IPR041657">
    <property type="entry name" value="HTH_17"/>
</dbReference>
<dbReference type="SUPFAM" id="SSF46955">
    <property type="entry name" value="Putative DNA-binding domain"/>
    <property type="match status" value="1"/>
</dbReference>
<keyword evidence="3" id="KW-1185">Reference proteome</keyword>